<dbReference type="RefSeq" id="WP_204500696.1">
    <property type="nucleotide sequence ID" value="NZ_JAFBDR010000016.1"/>
</dbReference>
<proteinExistence type="predicted"/>
<feature type="transmembrane region" description="Helical" evidence="1">
    <location>
        <begin position="55"/>
        <end position="77"/>
    </location>
</feature>
<keyword evidence="1" id="KW-0472">Membrane</keyword>
<keyword evidence="3" id="KW-1185">Reference proteome</keyword>
<keyword evidence="1" id="KW-1133">Transmembrane helix</keyword>
<gene>
    <name evidence="2" type="ORF">JOC48_002859</name>
</gene>
<feature type="transmembrane region" description="Helical" evidence="1">
    <location>
        <begin position="20"/>
        <end position="43"/>
    </location>
</feature>
<accession>A0ABS2N2N5</accession>
<evidence type="ECO:0000256" key="1">
    <source>
        <dbReference type="SAM" id="Phobius"/>
    </source>
</evidence>
<dbReference type="Proteomes" id="UP001296943">
    <property type="component" value="Unassembled WGS sequence"/>
</dbReference>
<organism evidence="2 3">
    <name type="scientific">Aquibacillus albus</name>
    <dbReference type="NCBI Taxonomy" id="1168171"/>
    <lineage>
        <taxon>Bacteria</taxon>
        <taxon>Bacillati</taxon>
        <taxon>Bacillota</taxon>
        <taxon>Bacilli</taxon>
        <taxon>Bacillales</taxon>
        <taxon>Bacillaceae</taxon>
        <taxon>Aquibacillus</taxon>
    </lineage>
</organism>
<name>A0ABS2N2N5_9BACI</name>
<feature type="transmembrane region" description="Helical" evidence="1">
    <location>
        <begin position="83"/>
        <end position="109"/>
    </location>
</feature>
<evidence type="ECO:0000313" key="3">
    <source>
        <dbReference type="Proteomes" id="UP001296943"/>
    </source>
</evidence>
<dbReference type="EMBL" id="JAFBDR010000016">
    <property type="protein sequence ID" value="MBM7572356.1"/>
    <property type="molecule type" value="Genomic_DNA"/>
</dbReference>
<comment type="caution">
    <text evidence="2">The sequence shown here is derived from an EMBL/GenBank/DDBJ whole genome shotgun (WGS) entry which is preliminary data.</text>
</comment>
<keyword evidence="1" id="KW-0812">Transmembrane</keyword>
<reference evidence="2 3" key="1">
    <citation type="submission" date="2021-01" db="EMBL/GenBank/DDBJ databases">
        <title>Genomic Encyclopedia of Type Strains, Phase IV (KMG-IV): sequencing the most valuable type-strain genomes for metagenomic binning, comparative biology and taxonomic classification.</title>
        <authorList>
            <person name="Goeker M."/>
        </authorList>
    </citation>
    <scope>NUCLEOTIDE SEQUENCE [LARGE SCALE GENOMIC DNA]</scope>
    <source>
        <strain evidence="2 3">DSM 23711</strain>
    </source>
</reference>
<sequence>MYTPISERNSDTWYDPFGAYLPILLMVIGLAYFLCGIPASMLIDKYVNKETVKMLIYLIVGFVAGILTILIFILFLGGGPITFSVLAFGIYGSAGSFIFFIFMILTTILN</sequence>
<protein>
    <submittedName>
        <fullName evidence="2">Na+-transporting methylmalonyl-CoA/oxaloacetate decarboxylase beta subunit</fullName>
    </submittedName>
</protein>
<evidence type="ECO:0000313" key="2">
    <source>
        <dbReference type="EMBL" id="MBM7572356.1"/>
    </source>
</evidence>